<name>A0A263CXX8_9PSEU</name>
<feature type="domain" description="LytR/CpsA/Psr regulator C-terminal" evidence="2">
    <location>
        <begin position="136"/>
        <end position="225"/>
    </location>
</feature>
<comment type="caution">
    <text evidence="3">The sequence shown here is derived from an EMBL/GenBank/DDBJ whole genome shotgun (WGS) entry which is preliminary data.</text>
</comment>
<evidence type="ECO:0000259" key="2">
    <source>
        <dbReference type="Pfam" id="PF13399"/>
    </source>
</evidence>
<dbReference type="Gene3D" id="3.30.70.2390">
    <property type="match status" value="1"/>
</dbReference>
<feature type="compositionally biased region" description="Pro residues" evidence="1">
    <location>
        <begin position="57"/>
        <end position="67"/>
    </location>
</feature>
<evidence type="ECO:0000256" key="1">
    <source>
        <dbReference type="SAM" id="MobiDB-lite"/>
    </source>
</evidence>
<evidence type="ECO:0000313" key="3">
    <source>
        <dbReference type="EMBL" id="OZM71002.1"/>
    </source>
</evidence>
<dbReference type="Proteomes" id="UP000242444">
    <property type="component" value="Unassembled WGS sequence"/>
</dbReference>
<dbReference type="RefSeq" id="WP_094864940.1">
    <property type="nucleotide sequence ID" value="NZ_NKYE01000016.1"/>
</dbReference>
<dbReference type="OrthoDB" id="4427486at2"/>
<proteinExistence type="predicted"/>
<evidence type="ECO:0000313" key="4">
    <source>
        <dbReference type="Proteomes" id="UP000242444"/>
    </source>
</evidence>
<gene>
    <name evidence="3" type="ORF">CFN78_22935</name>
</gene>
<protein>
    <submittedName>
        <fullName evidence="3">Glycoprotein</fullName>
    </submittedName>
</protein>
<sequence length="234" mass="22815">MNAFEGVSRPARAAGIALLGIAAVAAVVGGVTLVTTGDSEDTAAPPSSSAPDGPGGVPVPPGEPTPGPGGTATPSPTGQPTTPPSPGPGEPGGPTSAAPTPAPGEPGGPPGTQPGGEPGGDQGGVAGDQQASAKWVTVRVYNNSNIKGLAERAGQDLRGQGWNVAEFSNYSSGIIPTTTAYYRPGTDEETAAKALAASFGMRVEARFDGIRDSSEGVIVIVTNDYQAGGGKTGS</sequence>
<dbReference type="AlphaFoldDB" id="A0A263CXX8"/>
<feature type="compositionally biased region" description="Gly residues" evidence="1">
    <location>
        <begin position="113"/>
        <end position="126"/>
    </location>
</feature>
<feature type="compositionally biased region" description="Pro residues" evidence="1">
    <location>
        <begin position="81"/>
        <end position="91"/>
    </location>
</feature>
<feature type="compositionally biased region" description="Pro residues" evidence="1">
    <location>
        <begin position="100"/>
        <end position="112"/>
    </location>
</feature>
<feature type="compositionally biased region" description="Low complexity" evidence="1">
    <location>
        <begin position="36"/>
        <end position="52"/>
    </location>
</feature>
<keyword evidence="4" id="KW-1185">Reference proteome</keyword>
<dbReference type="EMBL" id="NKYE01000016">
    <property type="protein sequence ID" value="OZM71002.1"/>
    <property type="molecule type" value="Genomic_DNA"/>
</dbReference>
<dbReference type="Pfam" id="PF13399">
    <property type="entry name" value="LytR_C"/>
    <property type="match status" value="1"/>
</dbReference>
<reference evidence="3 4" key="1">
    <citation type="submission" date="2017-07" db="EMBL/GenBank/DDBJ databases">
        <title>Amycolatopsis antarcticus sp. nov., isolated from the surface of an Antarcticus brown macroalga.</title>
        <authorList>
            <person name="Wang J."/>
            <person name="Leiva S."/>
            <person name="Huang J."/>
            <person name="Huang Y."/>
        </authorList>
    </citation>
    <scope>NUCLEOTIDE SEQUENCE [LARGE SCALE GENOMIC DNA]</scope>
    <source>
        <strain evidence="3 4">AU-G6</strain>
    </source>
</reference>
<feature type="compositionally biased region" description="Low complexity" evidence="1">
    <location>
        <begin position="71"/>
        <end position="80"/>
    </location>
</feature>
<dbReference type="InterPro" id="IPR027381">
    <property type="entry name" value="LytR/CpsA/Psr_C"/>
</dbReference>
<feature type="region of interest" description="Disordered" evidence="1">
    <location>
        <begin position="36"/>
        <end position="130"/>
    </location>
</feature>
<accession>A0A263CXX8</accession>
<organism evidence="3 4">
    <name type="scientific">Amycolatopsis antarctica</name>
    <dbReference type="NCBI Taxonomy" id="1854586"/>
    <lineage>
        <taxon>Bacteria</taxon>
        <taxon>Bacillati</taxon>
        <taxon>Actinomycetota</taxon>
        <taxon>Actinomycetes</taxon>
        <taxon>Pseudonocardiales</taxon>
        <taxon>Pseudonocardiaceae</taxon>
        <taxon>Amycolatopsis</taxon>
    </lineage>
</organism>
<dbReference type="InParanoid" id="A0A263CXX8"/>